<reference evidence="4 5" key="1">
    <citation type="journal article" date="2021" name="Sci. Rep.">
        <title>The distribution of antibiotic resistance genes in chicken gut microbiota commensals.</title>
        <authorList>
            <person name="Juricova H."/>
            <person name="Matiasovicova J."/>
            <person name="Kubasova T."/>
            <person name="Cejkova D."/>
            <person name="Rychlik I."/>
        </authorList>
    </citation>
    <scope>NUCLEOTIDE SEQUENCE [LARGE SCALE GENOMIC DNA]</scope>
    <source>
        <strain evidence="4 5">An819</strain>
    </source>
</reference>
<dbReference type="Proteomes" id="UP000764045">
    <property type="component" value="Unassembled WGS sequence"/>
</dbReference>
<dbReference type="InterPro" id="IPR015943">
    <property type="entry name" value="WD40/YVTN_repeat-like_dom_sf"/>
</dbReference>
<feature type="chain" id="PRO_5037274992" evidence="3">
    <location>
        <begin position="21"/>
        <end position="677"/>
    </location>
</feature>
<keyword evidence="1" id="KW-0597">Phosphoprotein</keyword>
<keyword evidence="3" id="KW-0732">Signal</keyword>
<dbReference type="PANTHER" id="PTHR43547:SF2">
    <property type="entry name" value="HYBRID SIGNAL TRANSDUCTION HISTIDINE KINASE C"/>
    <property type="match status" value="1"/>
</dbReference>
<dbReference type="InterPro" id="IPR011047">
    <property type="entry name" value="Quinoprotein_ADH-like_sf"/>
</dbReference>
<dbReference type="SUPFAM" id="SSF50998">
    <property type="entry name" value="Quinoprotein alcohol dehydrogenase-like"/>
    <property type="match status" value="1"/>
</dbReference>
<keyword evidence="5" id="KW-1185">Reference proteome</keyword>
<dbReference type="GO" id="GO:0000155">
    <property type="term" value="F:phosphorelay sensor kinase activity"/>
    <property type="evidence" value="ECO:0007669"/>
    <property type="project" value="TreeGrafter"/>
</dbReference>
<sequence length="677" mass="73791">MLPRTALAVCMALMCVQLRAQPTIIGRTLTTSEGFPDNNIRCIAQDEDGFMWFGSMYALYRYDGYTYSKYVPTERGDTRLLSARHIEDIRQWRDGLLWIRQHGNFYTAYDCRKGKFVDYTGCGLYGLSFSHATMNADGSITLEDENNGTATVAYSGGKFTYRRNPAGKGAPRRSSRGTLTDNKGNHIRFTANGDVVYTDAKTGKTFTLNVYPKLLIQSNLSPKVKVVSQDNGLVWISTYGNGLHLYDKRTGQHTHITKDDSRKLIGSNFIIALAEDRNGNIWLSQERQGVACLKATQSNFRVINLNADGQRDRSNETRMLKRLPGIGIVASNNAGCLFAIEGMQPRQLRQTDTIRYISAATGPAGEMWIGTKTDGLMVGSKAYRHTPGNPASPAANRIDCVLRDRKGRMWLSSLEGCVDLAVPTAGGGMAFRHVIGPDKKLDARKMALDNRGNIVVASNDRVVCFNPDSILTAPGRIAETWLKSGAKDNAVLCLLCDGRGNTWVGTDGNGIYRLSRGRVAERITVADGLANDVVKAITADTAGNIWAATIDGCSVIRPDGTIDNMHFGTYHLLNTFNEDCAASLADGRVMLGSMAGIVVAGPAAAATAEPRQPLPMALTQVLVNGSPLTGLPPAAFGRDGGPELRLDHDQNTITLRFSDFSYGMGSQQSRYTFFLEG</sequence>
<name>A0A939B3F3_9BACT</name>
<dbReference type="RefSeq" id="WP_205107028.1">
    <property type="nucleotide sequence ID" value="NZ_JACJJL010000001.1"/>
</dbReference>
<evidence type="ECO:0000256" key="2">
    <source>
        <dbReference type="SAM" id="MobiDB-lite"/>
    </source>
</evidence>
<comment type="caution">
    <text evidence="4">The sequence shown here is derived from an EMBL/GenBank/DDBJ whole genome shotgun (WGS) entry which is preliminary data.</text>
</comment>
<proteinExistence type="predicted"/>
<dbReference type="PANTHER" id="PTHR43547">
    <property type="entry name" value="TWO-COMPONENT HISTIDINE KINASE"/>
    <property type="match status" value="1"/>
</dbReference>
<feature type="signal peptide" evidence="3">
    <location>
        <begin position="1"/>
        <end position="20"/>
    </location>
</feature>
<evidence type="ECO:0000313" key="4">
    <source>
        <dbReference type="EMBL" id="MBM6660354.1"/>
    </source>
</evidence>
<feature type="region of interest" description="Disordered" evidence="2">
    <location>
        <begin position="163"/>
        <end position="183"/>
    </location>
</feature>
<organism evidence="4 5">
    <name type="scientific">Marseilla massiliensis</name>
    <dbReference type="NCBI Taxonomy" id="1841864"/>
    <lineage>
        <taxon>Bacteria</taxon>
        <taxon>Pseudomonadati</taxon>
        <taxon>Bacteroidota</taxon>
        <taxon>Bacteroidia</taxon>
        <taxon>Bacteroidales</taxon>
        <taxon>Prevotellaceae</taxon>
        <taxon>Marseilla</taxon>
    </lineage>
</organism>
<evidence type="ECO:0000256" key="3">
    <source>
        <dbReference type="SAM" id="SignalP"/>
    </source>
</evidence>
<dbReference type="EMBL" id="JACJJL010000001">
    <property type="protein sequence ID" value="MBM6660354.1"/>
    <property type="molecule type" value="Genomic_DNA"/>
</dbReference>
<dbReference type="AlphaFoldDB" id="A0A939B3F3"/>
<accession>A0A939B3F3</accession>
<dbReference type="Gene3D" id="2.130.10.10">
    <property type="entry name" value="YVTN repeat-like/Quinoprotein amine dehydrogenase"/>
    <property type="match status" value="2"/>
</dbReference>
<protein>
    <submittedName>
        <fullName evidence="4">Uncharacterized protein</fullName>
    </submittedName>
</protein>
<dbReference type="Pfam" id="PF07494">
    <property type="entry name" value="Reg_prop"/>
    <property type="match status" value="3"/>
</dbReference>
<gene>
    <name evidence="4" type="ORF">H6B30_01045</name>
</gene>
<dbReference type="InterPro" id="IPR011110">
    <property type="entry name" value="Reg_prop"/>
</dbReference>
<evidence type="ECO:0000256" key="1">
    <source>
        <dbReference type="ARBA" id="ARBA00022553"/>
    </source>
</evidence>
<evidence type="ECO:0000313" key="5">
    <source>
        <dbReference type="Proteomes" id="UP000764045"/>
    </source>
</evidence>